<evidence type="ECO:0000313" key="8">
    <source>
        <dbReference type="Proteomes" id="UP001501116"/>
    </source>
</evidence>
<dbReference type="Pfam" id="PF00728">
    <property type="entry name" value="Glyco_hydro_20"/>
    <property type="match status" value="1"/>
</dbReference>
<comment type="similarity">
    <text evidence="1">Belongs to the glycosyl hydrolase 20 family.</text>
</comment>
<name>A0ABP5E6M8_9PSEU</name>
<dbReference type="Gene3D" id="3.30.379.10">
    <property type="entry name" value="Chitobiase/beta-hexosaminidase domain 2-like"/>
    <property type="match status" value="1"/>
</dbReference>
<dbReference type="EMBL" id="BAAANN010000054">
    <property type="protein sequence ID" value="GAA1990184.1"/>
    <property type="molecule type" value="Genomic_DNA"/>
</dbReference>
<feature type="signal peptide" evidence="4">
    <location>
        <begin position="1"/>
        <end position="18"/>
    </location>
</feature>
<dbReference type="Proteomes" id="UP001501116">
    <property type="component" value="Unassembled WGS sequence"/>
</dbReference>
<keyword evidence="2" id="KW-0378">Hydrolase</keyword>
<accession>A0ABP5E6M8</accession>
<keyword evidence="3" id="KW-0326">Glycosidase</keyword>
<feature type="domain" description="Beta-hexosaminidase bacterial type N-terminal" evidence="6">
    <location>
        <begin position="27"/>
        <end position="143"/>
    </location>
</feature>
<dbReference type="Gene3D" id="3.20.20.80">
    <property type="entry name" value="Glycosidases"/>
    <property type="match status" value="1"/>
</dbReference>
<dbReference type="CDD" id="cd06564">
    <property type="entry name" value="GH20_DspB_LnbB-like"/>
    <property type="match status" value="1"/>
</dbReference>
<evidence type="ECO:0000256" key="2">
    <source>
        <dbReference type="ARBA" id="ARBA00022801"/>
    </source>
</evidence>
<reference evidence="8" key="1">
    <citation type="journal article" date="2019" name="Int. J. Syst. Evol. Microbiol.">
        <title>The Global Catalogue of Microorganisms (GCM) 10K type strain sequencing project: providing services to taxonomists for standard genome sequencing and annotation.</title>
        <authorList>
            <consortium name="The Broad Institute Genomics Platform"/>
            <consortium name="The Broad Institute Genome Sequencing Center for Infectious Disease"/>
            <person name="Wu L."/>
            <person name="Ma J."/>
        </authorList>
    </citation>
    <scope>NUCLEOTIDE SEQUENCE [LARGE SCALE GENOMIC DNA]</scope>
    <source>
        <strain evidence="8">JCM 14545</strain>
    </source>
</reference>
<evidence type="ECO:0000256" key="3">
    <source>
        <dbReference type="ARBA" id="ARBA00023295"/>
    </source>
</evidence>
<dbReference type="SUPFAM" id="SSF51445">
    <property type="entry name" value="(Trans)glycosidases"/>
    <property type="match status" value="1"/>
</dbReference>
<evidence type="ECO:0000256" key="4">
    <source>
        <dbReference type="SAM" id="SignalP"/>
    </source>
</evidence>
<dbReference type="Pfam" id="PF02838">
    <property type="entry name" value="Glyco_hydro_20b"/>
    <property type="match status" value="1"/>
</dbReference>
<evidence type="ECO:0000313" key="7">
    <source>
        <dbReference type="EMBL" id="GAA1990184.1"/>
    </source>
</evidence>
<keyword evidence="4" id="KW-0732">Signal</keyword>
<feature type="chain" id="PRO_5047162786" description="Beta-N-acetylhexosaminidase" evidence="4">
    <location>
        <begin position="19"/>
        <end position="500"/>
    </location>
</feature>
<proteinExistence type="inferred from homology"/>
<dbReference type="InterPro" id="IPR025705">
    <property type="entry name" value="Beta_hexosaminidase_sua/sub"/>
</dbReference>
<evidence type="ECO:0000256" key="1">
    <source>
        <dbReference type="ARBA" id="ARBA00006285"/>
    </source>
</evidence>
<keyword evidence="8" id="KW-1185">Reference proteome</keyword>
<sequence length="500" mass="54006">MAAVAVVAGAALAPPAQATPADVPPSVPAVRDWQPAAGAFELGAEPVIVAETAALRETADVFAADLRQVTGKPVGSRTGGPAGSGDILLSADEHDQGRAGYRLTVAPTTVVRGTADGVFLGTRTLVQWLRQRPRIPAGTATDWPDYPERGLLVDAGRRYFSLPWLRDRIRELSYLKMNYLHLHLSDVQGFRLDSATHPEIVADRHYTKAEIRELVAYAARYHVLVVPELDFPGHADAVLKAHPELALLNRDGTAEKGALDITKPEALALVRDLVTEFLPLFPGPYWHLGADEYIRNYDDYPRLAAYAKVHYGPNATGRDALYDFVNWADELVRGNGKTLRVANDELSRGGGATRVAPDVVVDHWSADGPLQAPWFGAAQSPRELIAAGHRVQNSSFTPTYYATGGAAALLNAPPIAMYKLWNPTVFVDGTRLDANENIRNLGAKLSVWCDDPTTMTEPEIADAVAPRLRVLAQLTWGSAAPPGYLSFLSRTRAVGTPPAG</sequence>
<dbReference type="SUPFAM" id="SSF55545">
    <property type="entry name" value="beta-N-acetylhexosaminidase-like domain"/>
    <property type="match status" value="1"/>
</dbReference>
<dbReference type="PRINTS" id="PR00738">
    <property type="entry name" value="GLHYDRLASE20"/>
</dbReference>
<gene>
    <name evidence="7" type="ORF">GCM10009754_80580</name>
</gene>
<dbReference type="PANTHER" id="PTHR43678">
    <property type="entry name" value="PUTATIVE (AFU_ORTHOLOGUE AFUA_2G00640)-RELATED"/>
    <property type="match status" value="1"/>
</dbReference>
<feature type="domain" description="Glycoside hydrolase family 20 catalytic" evidence="5">
    <location>
        <begin position="146"/>
        <end position="477"/>
    </location>
</feature>
<dbReference type="InterPro" id="IPR017853">
    <property type="entry name" value="GH"/>
</dbReference>
<evidence type="ECO:0008006" key="9">
    <source>
        <dbReference type="Google" id="ProtNLM"/>
    </source>
</evidence>
<evidence type="ECO:0000259" key="5">
    <source>
        <dbReference type="Pfam" id="PF00728"/>
    </source>
</evidence>
<comment type="caution">
    <text evidence="7">The sequence shown here is derived from an EMBL/GenBank/DDBJ whole genome shotgun (WGS) entry which is preliminary data.</text>
</comment>
<dbReference type="InterPro" id="IPR015882">
    <property type="entry name" value="HEX_bac_N"/>
</dbReference>
<organism evidence="7 8">
    <name type="scientific">Amycolatopsis minnesotensis</name>
    <dbReference type="NCBI Taxonomy" id="337894"/>
    <lineage>
        <taxon>Bacteria</taxon>
        <taxon>Bacillati</taxon>
        <taxon>Actinomycetota</taxon>
        <taxon>Actinomycetes</taxon>
        <taxon>Pseudonocardiales</taxon>
        <taxon>Pseudonocardiaceae</taxon>
        <taxon>Amycolatopsis</taxon>
    </lineage>
</organism>
<protein>
    <recommendedName>
        <fullName evidence="9">Beta-N-acetylhexosaminidase</fullName>
    </recommendedName>
</protein>
<dbReference type="InterPro" id="IPR015883">
    <property type="entry name" value="Glyco_hydro_20_cat"/>
</dbReference>
<dbReference type="InterPro" id="IPR029018">
    <property type="entry name" value="Hex-like_dom2"/>
</dbReference>
<dbReference type="InterPro" id="IPR052764">
    <property type="entry name" value="GH20_Enzymes"/>
</dbReference>
<evidence type="ECO:0000259" key="6">
    <source>
        <dbReference type="Pfam" id="PF02838"/>
    </source>
</evidence>
<dbReference type="PANTHER" id="PTHR43678:SF1">
    <property type="entry name" value="BETA-N-ACETYLHEXOSAMINIDASE"/>
    <property type="match status" value="1"/>
</dbReference>